<dbReference type="RefSeq" id="XP_005768474.1">
    <property type="nucleotide sequence ID" value="XM_005768417.1"/>
</dbReference>
<feature type="transmembrane region" description="Helical" evidence="2">
    <location>
        <begin position="17"/>
        <end position="35"/>
    </location>
</feature>
<dbReference type="GeneID" id="17262150"/>
<evidence type="ECO:0000313" key="3">
    <source>
        <dbReference type="EnsemblProtists" id="EOD16045"/>
    </source>
</evidence>
<sequence>MLDGGKRRPGSPPGPNLRLLATLFLLLLLCMLLLIREPDGGGGSGGGGGGGGGGGMRPSSQVASSLVALADRNTALISQLVRTEDGADRLVGGAAPSPRPWLRIALMSVGRSSGAEYLLHALRALLQTHPARVSDPLRSSIEIVVVNNHAPPEAHSVLLRAKQLYGGRVVFVEKEAAAARACRATPKVKGDVAKEPVFRQTCDLVGGLEALLAMPPADHVLLMEDDWLVCPSALLALQYLIDKAYAYDEDWLALRVSYGFNGVVVRGGADLRSLRRHLESHPWRRPPDHLLFEWFSGERPDTKAYAAGRSYRVFRHNLFYHIGALSTLNQPKTRFTPGCYSLMYDWLLPAEVFDEKASAARRRPACPHDDVWPCTEAARAGAPLFSAPDGGAAGSPPRLAWSAAAWTPAPLEIRRRRQRRSSADPPFPPQAPLKPAAAATASHDAGEVARRSESCDDACLREGFACSLQGLRALNNCESLKAHFACAAGCEASEGTDQPAEVVPDAAEKWGPKRCLKTSGPVSCVGKHEATARLCGCEQAAAAASG</sequence>
<dbReference type="AlphaFoldDB" id="A0A0D3IXR0"/>
<dbReference type="Proteomes" id="UP000013827">
    <property type="component" value="Unassembled WGS sequence"/>
</dbReference>
<dbReference type="OMA" id="RCYETIG"/>
<dbReference type="eggNOG" id="ENOG502S024">
    <property type="taxonomic scope" value="Eukaryota"/>
</dbReference>
<dbReference type="KEGG" id="ehx:EMIHUDRAFT_103124"/>
<evidence type="ECO:0000256" key="2">
    <source>
        <dbReference type="SAM" id="Phobius"/>
    </source>
</evidence>
<organism evidence="3 4">
    <name type="scientific">Emiliania huxleyi (strain CCMP1516)</name>
    <dbReference type="NCBI Taxonomy" id="280463"/>
    <lineage>
        <taxon>Eukaryota</taxon>
        <taxon>Haptista</taxon>
        <taxon>Haptophyta</taxon>
        <taxon>Prymnesiophyceae</taxon>
        <taxon>Isochrysidales</taxon>
        <taxon>Noelaerhabdaceae</taxon>
        <taxon>Emiliania</taxon>
    </lineage>
</organism>
<keyword evidence="4" id="KW-1185">Reference proteome</keyword>
<evidence type="ECO:0000313" key="4">
    <source>
        <dbReference type="Proteomes" id="UP000013827"/>
    </source>
</evidence>
<proteinExistence type="predicted"/>
<accession>A0A0D3IXR0</accession>
<evidence type="ECO:0008006" key="5">
    <source>
        <dbReference type="Google" id="ProtNLM"/>
    </source>
</evidence>
<evidence type="ECO:0000256" key="1">
    <source>
        <dbReference type="SAM" id="MobiDB-lite"/>
    </source>
</evidence>
<keyword evidence="2" id="KW-0472">Membrane</keyword>
<feature type="region of interest" description="Disordered" evidence="1">
    <location>
        <begin position="415"/>
        <end position="445"/>
    </location>
</feature>
<dbReference type="HOGENOM" id="CLU_563149_0_0_1"/>
<reference evidence="4" key="1">
    <citation type="journal article" date="2013" name="Nature">
        <title>Pan genome of the phytoplankton Emiliania underpins its global distribution.</title>
        <authorList>
            <person name="Read B.A."/>
            <person name="Kegel J."/>
            <person name="Klute M.J."/>
            <person name="Kuo A."/>
            <person name="Lefebvre S.C."/>
            <person name="Maumus F."/>
            <person name="Mayer C."/>
            <person name="Miller J."/>
            <person name="Monier A."/>
            <person name="Salamov A."/>
            <person name="Young J."/>
            <person name="Aguilar M."/>
            <person name="Claverie J.M."/>
            <person name="Frickenhaus S."/>
            <person name="Gonzalez K."/>
            <person name="Herman E.K."/>
            <person name="Lin Y.C."/>
            <person name="Napier J."/>
            <person name="Ogata H."/>
            <person name="Sarno A.F."/>
            <person name="Shmutz J."/>
            <person name="Schroeder D."/>
            <person name="de Vargas C."/>
            <person name="Verret F."/>
            <person name="von Dassow P."/>
            <person name="Valentin K."/>
            <person name="Van de Peer Y."/>
            <person name="Wheeler G."/>
            <person name="Dacks J.B."/>
            <person name="Delwiche C.F."/>
            <person name="Dyhrman S.T."/>
            <person name="Glockner G."/>
            <person name="John U."/>
            <person name="Richards T."/>
            <person name="Worden A.Z."/>
            <person name="Zhang X."/>
            <person name="Grigoriev I.V."/>
            <person name="Allen A.E."/>
            <person name="Bidle K."/>
            <person name="Borodovsky M."/>
            <person name="Bowler C."/>
            <person name="Brownlee C."/>
            <person name="Cock J.M."/>
            <person name="Elias M."/>
            <person name="Gladyshev V.N."/>
            <person name="Groth M."/>
            <person name="Guda C."/>
            <person name="Hadaegh A."/>
            <person name="Iglesias-Rodriguez M.D."/>
            <person name="Jenkins J."/>
            <person name="Jones B.M."/>
            <person name="Lawson T."/>
            <person name="Leese F."/>
            <person name="Lindquist E."/>
            <person name="Lobanov A."/>
            <person name="Lomsadze A."/>
            <person name="Malik S.B."/>
            <person name="Marsh M.E."/>
            <person name="Mackinder L."/>
            <person name="Mock T."/>
            <person name="Mueller-Roeber B."/>
            <person name="Pagarete A."/>
            <person name="Parker M."/>
            <person name="Probert I."/>
            <person name="Quesneville H."/>
            <person name="Raines C."/>
            <person name="Rensing S.A."/>
            <person name="Riano-Pachon D.M."/>
            <person name="Richier S."/>
            <person name="Rokitta S."/>
            <person name="Shiraiwa Y."/>
            <person name="Soanes D.M."/>
            <person name="van der Giezen M."/>
            <person name="Wahlund T.M."/>
            <person name="Williams B."/>
            <person name="Wilson W."/>
            <person name="Wolfe G."/>
            <person name="Wurch L.L."/>
        </authorList>
    </citation>
    <scope>NUCLEOTIDE SEQUENCE</scope>
</reference>
<keyword evidence="2" id="KW-0812">Transmembrane</keyword>
<dbReference type="EnsemblProtists" id="EOD16045">
    <property type="protein sequence ID" value="EOD16045"/>
    <property type="gene ID" value="EMIHUDRAFT_103124"/>
</dbReference>
<dbReference type="InterPro" id="IPR029044">
    <property type="entry name" value="Nucleotide-diphossugar_trans"/>
</dbReference>
<keyword evidence="2" id="KW-1133">Transmembrane helix</keyword>
<name>A0A0D3IXR0_EMIH1</name>
<protein>
    <recommendedName>
        <fullName evidence="5">Alpha-1,6-mannosyl-glycoprotein 6-beta-N-acetylglucosaminyltransferase</fullName>
    </recommendedName>
</protein>
<reference evidence="3" key="2">
    <citation type="submission" date="2024-10" db="UniProtKB">
        <authorList>
            <consortium name="EnsemblProtists"/>
        </authorList>
    </citation>
    <scope>IDENTIFICATION</scope>
</reference>
<dbReference type="SUPFAM" id="SSF53448">
    <property type="entry name" value="Nucleotide-diphospho-sugar transferases"/>
    <property type="match status" value="1"/>
</dbReference>
<dbReference type="PaxDb" id="2903-EOD16045"/>